<gene>
    <name evidence="1" type="ORF">GR257_25480</name>
</gene>
<proteinExistence type="predicted"/>
<dbReference type="AlphaFoldDB" id="A0A7K3VLX6"/>
<reference evidence="1 2" key="1">
    <citation type="submission" date="2019-12" db="EMBL/GenBank/DDBJ databases">
        <title>Rhizobium genotypes associated with high levels of biological nitrogen fixation by grain legumes in a temperate-maritime cropping system.</title>
        <authorList>
            <person name="Maluk M."/>
            <person name="Francesc Ferrando Molina F."/>
            <person name="Lopez Del Egido L."/>
            <person name="Lafos M."/>
            <person name="Langarica-Fuentes A."/>
            <person name="Gebre Yohannes G."/>
            <person name="Young M.W."/>
            <person name="Martin P."/>
            <person name="Gantlett R."/>
            <person name="Kenicer G."/>
            <person name="Hawes C."/>
            <person name="Begg G.S."/>
            <person name="Quilliam R.S."/>
            <person name="Squire G.R."/>
            <person name="Poole P.S."/>
            <person name="Young P.W."/>
            <person name="Iannetta P.M."/>
            <person name="James E.K."/>
        </authorList>
    </citation>
    <scope>NUCLEOTIDE SEQUENCE [LARGE SCALE GENOMIC DNA]</scope>
    <source>
        <strain evidence="1 2">JHI54</strain>
    </source>
</reference>
<organism evidence="1 2">
    <name type="scientific">Rhizobium leguminosarum</name>
    <dbReference type="NCBI Taxonomy" id="384"/>
    <lineage>
        <taxon>Bacteria</taxon>
        <taxon>Pseudomonadati</taxon>
        <taxon>Pseudomonadota</taxon>
        <taxon>Alphaproteobacteria</taxon>
        <taxon>Hyphomicrobiales</taxon>
        <taxon>Rhizobiaceae</taxon>
        <taxon>Rhizobium/Agrobacterium group</taxon>
        <taxon>Rhizobium</taxon>
    </lineage>
</organism>
<accession>A0A7K3VLX6</accession>
<dbReference type="EMBL" id="WUFV01000018">
    <property type="protein sequence ID" value="NEK18166.1"/>
    <property type="molecule type" value="Genomic_DNA"/>
</dbReference>
<comment type="caution">
    <text evidence="1">The sequence shown here is derived from an EMBL/GenBank/DDBJ whole genome shotgun (WGS) entry which is preliminary data.</text>
</comment>
<protein>
    <submittedName>
        <fullName evidence="1">Uncharacterized protein</fullName>
    </submittedName>
</protein>
<name>A0A7K3VLX6_RHILE</name>
<dbReference type="Proteomes" id="UP000471705">
    <property type="component" value="Unassembled WGS sequence"/>
</dbReference>
<evidence type="ECO:0000313" key="1">
    <source>
        <dbReference type="EMBL" id="NEK18166.1"/>
    </source>
</evidence>
<evidence type="ECO:0000313" key="2">
    <source>
        <dbReference type="Proteomes" id="UP000471705"/>
    </source>
</evidence>
<sequence length="465" mass="51638">MAFLVELAALSRSLQETIAKTVNAKFKDSVGSVNADVLHHAVLGRHAYYLACSYGEADRKGTTRGLKPLWSRVVKCHESLETKYPNLRTYPLDDKGITALATHASARRGSHSVGFYFAVLQTLFHARDVDEFDWETFQGICPCAERGFLQAAEAFCLQVLKEATTSDNRESTAARKKQSVMEPAARLETKYPAAQRATFDRYFHKNLSRGKDGLRFVIYRPRVSEPTQFMKSFLSVNIGEADPAGDPEGKFQFTHVYEPPSTRSDSRKLTTGIVVPLLNGVYLIGGQRSTWSAEEAAMGMTAICLPWHGINNGDKELPGLMLTANHEGVPIISRIAARVTSVSHSDHLNLGAVEDDKLVDNIFEDLIVETEFKRADGAFSNSKQGEELKAAGRIREMCNNVPRKSEVPSGIRSVGVRKSLMLSDEEINKQIENSFGSADNPKWETKDGKPFVFWDMLRCPPLSSK</sequence>
<dbReference type="RefSeq" id="WP_164048586.1">
    <property type="nucleotide sequence ID" value="NZ_WUFV01000018.1"/>
</dbReference>